<protein>
    <recommendedName>
        <fullName evidence="6">Glycosyl transferase family 2</fullName>
    </recommendedName>
</protein>
<proteinExistence type="predicted"/>
<dbReference type="RefSeq" id="WP_184568269.1">
    <property type="nucleotide sequence ID" value="NZ_JACIEI010000025.1"/>
</dbReference>
<gene>
    <name evidence="4" type="ORF">GGR95_003691</name>
</gene>
<keyword evidence="3" id="KW-0472">Membrane</keyword>
<dbReference type="EMBL" id="JACIEI010000025">
    <property type="protein sequence ID" value="MBB3996025.1"/>
    <property type="molecule type" value="Genomic_DNA"/>
</dbReference>
<comment type="caution">
    <text evidence="4">The sequence shown here is derived from an EMBL/GenBank/DDBJ whole genome shotgun (WGS) entry which is preliminary data.</text>
</comment>
<evidence type="ECO:0000256" key="2">
    <source>
        <dbReference type="ARBA" id="ARBA00022692"/>
    </source>
</evidence>
<keyword evidence="3" id="KW-1133">Transmembrane helix</keyword>
<keyword evidence="5" id="KW-1185">Reference proteome</keyword>
<dbReference type="AlphaFoldDB" id="A0A7W6E788"/>
<evidence type="ECO:0008006" key="6">
    <source>
        <dbReference type="Google" id="ProtNLM"/>
    </source>
</evidence>
<comment type="subcellular location">
    <subcellularLocation>
        <location evidence="1">Membrane</location>
        <topology evidence="1">Single-pass membrane protein</topology>
    </subcellularLocation>
</comment>
<sequence>MSEAKFLIRSLCPSSIGAFTALDTVSTGTGYSIFFARNTDEKLAHEGVGGTCIGSVNGAPIFSLEQLPEGLSHASAEPELFAGLNVAIATRNGEPVDTVIDWLTYHYDYFGMNGAIIFNRGPEGHDAKFMTRLEKALAKTKRALQVVVVESALPLGADDMPHEHHPWCVSEAPGHDRMEVPESDPWFSPLSEASIYEIARSRFLEKARAITNLDICDLLYDPAVREGPKGAAKVTKNPFNMAAATPEKMVQLQGVHCYPWRVRKNTDPNFADHICIQFDRPKLRTRWCISPRGLAANSLLKYRRISDVSVGETANFFRCMAIRHPVQQSSKIVPKTSLIEARELIDISENVFKFKPVRAPKVAVPTPDPNTTRTAIVTTMKNEGPFILEWIAYHQAIGVKDFLVYTNDCDDGTDTMFDLLQERGIVQHRQNPFKEMELKPQHAALQAAEGEAMMQNADWIICMDVDEFINIKVGDGHLRDLYNAVGDANMISCTWRLFGNSNLDHFKDDYTIRMHKNCAHEFTPKPHQAWGFKTLFRNCGLFKKFGVHRPKGLRPQLWDQINWVNGSGKPLPKSEFRSSWRSTVETYGYDLVSLNHYAVRNAASFLVKRDRGRVNHVDRDQGEAYWFRMNNNATEDVSIQRQIPAMEERFKQLMSDPEIAALHHKCVAAHEAKIKTLMEMPAQQEFYGILTGERMKKLSEMHQYFGANVFLRGPQSVPDDVIWADHPDDFQFTVARTTTQH</sequence>
<evidence type="ECO:0000313" key="5">
    <source>
        <dbReference type="Proteomes" id="UP000530268"/>
    </source>
</evidence>
<dbReference type="GO" id="GO:0005737">
    <property type="term" value="C:cytoplasm"/>
    <property type="evidence" value="ECO:0007669"/>
    <property type="project" value="TreeGrafter"/>
</dbReference>
<dbReference type="PANTHER" id="PTHR21461:SF69">
    <property type="entry name" value="GLYCOSYLTRANSFERASE FAMILY 92 PROTEIN"/>
    <property type="match status" value="1"/>
</dbReference>
<evidence type="ECO:0000256" key="1">
    <source>
        <dbReference type="ARBA" id="ARBA00004167"/>
    </source>
</evidence>
<dbReference type="Pfam" id="PF13704">
    <property type="entry name" value="Glyco_tranf_2_4"/>
    <property type="match status" value="1"/>
</dbReference>
<dbReference type="GO" id="GO:0016020">
    <property type="term" value="C:membrane"/>
    <property type="evidence" value="ECO:0007669"/>
    <property type="project" value="UniProtKB-SubCell"/>
</dbReference>
<dbReference type="GO" id="GO:0016757">
    <property type="term" value="F:glycosyltransferase activity"/>
    <property type="evidence" value="ECO:0007669"/>
    <property type="project" value="TreeGrafter"/>
</dbReference>
<reference evidence="4 5" key="1">
    <citation type="submission" date="2020-08" db="EMBL/GenBank/DDBJ databases">
        <title>Genomic Encyclopedia of Type Strains, Phase IV (KMG-IV): sequencing the most valuable type-strain genomes for metagenomic binning, comparative biology and taxonomic classification.</title>
        <authorList>
            <person name="Goeker M."/>
        </authorList>
    </citation>
    <scope>NUCLEOTIDE SEQUENCE [LARGE SCALE GENOMIC DNA]</scope>
    <source>
        <strain evidence="4 5">DSM 102234</strain>
    </source>
</reference>
<dbReference type="Proteomes" id="UP000530268">
    <property type="component" value="Unassembled WGS sequence"/>
</dbReference>
<evidence type="ECO:0000256" key="3">
    <source>
        <dbReference type="ARBA" id="ARBA00022989"/>
    </source>
</evidence>
<dbReference type="PANTHER" id="PTHR21461">
    <property type="entry name" value="GLYCOSYLTRANSFERASE FAMILY 92 PROTEIN"/>
    <property type="match status" value="1"/>
</dbReference>
<accession>A0A7W6E788</accession>
<name>A0A7W6E788_9RHOB</name>
<evidence type="ECO:0000313" key="4">
    <source>
        <dbReference type="EMBL" id="MBB3996025.1"/>
    </source>
</evidence>
<keyword evidence="2" id="KW-0812">Transmembrane</keyword>
<organism evidence="4 5">
    <name type="scientific">Sulfitobacter undariae</name>
    <dbReference type="NCBI Taxonomy" id="1563671"/>
    <lineage>
        <taxon>Bacteria</taxon>
        <taxon>Pseudomonadati</taxon>
        <taxon>Pseudomonadota</taxon>
        <taxon>Alphaproteobacteria</taxon>
        <taxon>Rhodobacterales</taxon>
        <taxon>Roseobacteraceae</taxon>
        <taxon>Sulfitobacter</taxon>
    </lineage>
</organism>